<gene>
    <name evidence="1" type="ORF">QO012_002635</name>
</gene>
<evidence type="ECO:0008006" key="3">
    <source>
        <dbReference type="Google" id="ProtNLM"/>
    </source>
</evidence>
<name>A0ABU0I0L5_9HYPH</name>
<dbReference type="RefSeq" id="WP_238201816.1">
    <property type="nucleotide sequence ID" value="NZ_BPQE01000005.1"/>
</dbReference>
<dbReference type="Proteomes" id="UP001231124">
    <property type="component" value="Unassembled WGS sequence"/>
</dbReference>
<dbReference type="EMBL" id="JAUSVP010000007">
    <property type="protein sequence ID" value="MDQ0448127.1"/>
    <property type="molecule type" value="Genomic_DNA"/>
</dbReference>
<evidence type="ECO:0000313" key="1">
    <source>
        <dbReference type="EMBL" id="MDQ0448127.1"/>
    </source>
</evidence>
<protein>
    <recommendedName>
        <fullName evidence="3">Septum formation inhibitor-activating ATPase</fullName>
    </recommendedName>
</protein>
<proteinExistence type="predicted"/>
<keyword evidence="2" id="KW-1185">Reference proteome</keyword>
<comment type="caution">
    <text evidence="1">The sequence shown here is derived from an EMBL/GenBank/DDBJ whole genome shotgun (WGS) entry which is preliminary data.</text>
</comment>
<reference evidence="1 2" key="1">
    <citation type="submission" date="2023-07" db="EMBL/GenBank/DDBJ databases">
        <title>Genomic Encyclopedia of Type Strains, Phase IV (KMG-IV): sequencing the most valuable type-strain genomes for metagenomic binning, comparative biology and taxonomic classification.</title>
        <authorList>
            <person name="Goeker M."/>
        </authorList>
    </citation>
    <scope>NUCLEOTIDE SEQUENCE [LARGE SCALE GENOMIC DNA]</scope>
    <source>
        <strain evidence="1 2">DSM 19013</strain>
    </source>
</reference>
<sequence length="546" mass="59168">MPTMSLAELDRLFADEPHLHLVKEMQLDPGGVDPLGLRQINLNLMDAALPGINNVTRHVRPYAFMAWAWWKVAQAAEARGASTVNVADLQDVVDRLEVLFVWSHFLAGDGEGLPGRLVINDKFPGSGSKRAYDFHGEGWKSLKAVRRTSTGIMAPIQYGPSIRALGWLIQTQERALRPSSEAMTAVAALDREIGGLVPEAMLVPGPISLRADQADALHSAWPVSSPSVTEREAFKTLFHGLGANAPMHSVPWRRRQTLDLILAVLAQAKEAMGVVDIRRAMASARNDGGQPLKLTESLAATHMHWASLQARQLQRLALESLLRWIETRIDEGRSLSEELAADADEAAREVEDDADVSTVGDYLDRAAARAGEKGWPSACGLGETDIFRLMDDLVAAQSEVGCVRVPGLALRALAYADAMAVALSEAGVAAGRQGPLGGEPDRLPLSIASQRLKSARGRGLRSLWIEIIEAWVIGQHVRWSVARNGDGTQRLRIALGDRGWIRLRSGRLSGPFGPTSDRLWTAMALAAECGLVDRRSTSTGDAYIAA</sequence>
<accession>A0ABU0I0L5</accession>
<evidence type="ECO:0000313" key="2">
    <source>
        <dbReference type="Proteomes" id="UP001231124"/>
    </source>
</evidence>
<organism evidence="1 2">
    <name type="scientific">Methylobacterium aerolatum</name>
    <dbReference type="NCBI Taxonomy" id="418708"/>
    <lineage>
        <taxon>Bacteria</taxon>
        <taxon>Pseudomonadati</taxon>
        <taxon>Pseudomonadota</taxon>
        <taxon>Alphaproteobacteria</taxon>
        <taxon>Hyphomicrobiales</taxon>
        <taxon>Methylobacteriaceae</taxon>
        <taxon>Methylobacterium</taxon>
    </lineage>
</organism>